<dbReference type="InterPro" id="IPR024180">
    <property type="entry name" value="Tetrapyrrole_Mease/MazG_pred"/>
</dbReference>
<dbReference type="InterPro" id="IPR014777">
    <property type="entry name" value="4pyrrole_Mease_sub1"/>
</dbReference>
<dbReference type="InterPro" id="IPR011551">
    <property type="entry name" value="NTP_PyrPHydrolase_MazG"/>
</dbReference>
<dbReference type="PIRSF" id="PIRSF002845">
    <property type="entry name" value="Ttrprl_mtas_MazG"/>
    <property type="match status" value="1"/>
</dbReference>
<dbReference type="CDD" id="cd11529">
    <property type="entry name" value="NTP-PPase_MazG_Cterm"/>
    <property type="match status" value="1"/>
</dbReference>
<sequence>MTVAGGVVLLGLGPGEARLLTHEAWEWLRSIQELYVRTDQHPVVQELPAGVQVHSFDWLYRQGQSFDAVYTAIVEKVIELAHRPQGVTYAVPGHPLVAEATGPEILRRAQAEGLPIRVIEGLSFLEPTFTALGLDPFPRLVLLDALELGTWHVPSFPPDAPVLIAQIYDRMSASEVKLTLNAFYPDEHPVTLVHAAGTKQQQIEHLRLYEIDRSPHLGLMSALYVPPLGEATSMEAFLEIVAHLRAPDGCPWDRQQTHKSLRSHLLEEAYEVLAAIDADDPQALQEELGDLLLQVALHAQIASEEGEFNFTDVVRGIHHKIVRRHPHVFGTLKVEGVEGVLRNWERLKQAEREANGQEERSLLAGVPLALPALTQAQELQDRAARVGFDWPEIAPVWEKVREELQEVLTAPDERAREKELGDLLFAVVNLARWYKVDAESALRATNQRFRQRFAHIEQRAREMGRVLGEMTLAEMDALWEEAKHNEKGVEPEE</sequence>
<feature type="domain" description="NTP pyrophosphohydrolase MazG-like" evidence="2">
    <location>
        <begin position="256"/>
        <end position="329"/>
    </location>
</feature>
<evidence type="ECO:0000313" key="3">
    <source>
        <dbReference type="EMBL" id="MDT8897697.1"/>
    </source>
</evidence>
<dbReference type="InterPro" id="IPR048015">
    <property type="entry name" value="NTP-PPase_MazG-like_N"/>
</dbReference>
<feature type="domain" description="Tetrapyrrole methylase" evidence="1">
    <location>
        <begin position="7"/>
        <end position="211"/>
    </location>
</feature>
<gene>
    <name evidence="3" type="primary">mazG</name>
    <name evidence="3" type="ORF">QYE77_05415</name>
</gene>
<dbReference type="InterPro" id="IPR000878">
    <property type="entry name" value="4pyrrol_Mease"/>
</dbReference>
<dbReference type="EMBL" id="JAUHMF010000001">
    <property type="protein sequence ID" value="MDT8897697.1"/>
    <property type="molecule type" value="Genomic_DNA"/>
</dbReference>
<accession>A0ABU3NLJ2</accession>
<feature type="domain" description="NTP pyrophosphohydrolase MazG-like" evidence="2">
    <location>
        <begin position="402"/>
        <end position="455"/>
    </location>
</feature>
<dbReference type="GO" id="GO:0047429">
    <property type="term" value="F:nucleoside triphosphate diphosphatase activity"/>
    <property type="evidence" value="ECO:0007669"/>
    <property type="project" value="UniProtKB-EC"/>
</dbReference>
<dbReference type="Pfam" id="PF03819">
    <property type="entry name" value="MazG"/>
    <property type="match status" value="2"/>
</dbReference>
<dbReference type="Gene3D" id="3.40.1010.10">
    <property type="entry name" value="Cobalt-precorrin-4 Transmethylase, Domain 1"/>
    <property type="match status" value="1"/>
</dbReference>
<proteinExistence type="predicted"/>
<dbReference type="NCBIfam" id="NF007113">
    <property type="entry name" value="PRK09562.1"/>
    <property type="match status" value="1"/>
</dbReference>
<name>A0ABU3NLJ2_9CHLR</name>
<dbReference type="InterPro" id="IPR004518">
    <property type="entry name" value="MazG-like_dom"/>
</dbReference>
<dbReference type="SUPFAM" id="SSF101386">
    <property type="entry name" value="all-alpha NTP pyrophosphatases"/>
    <property type="match status" value="2"/>
</dbReference>
<dbReference type="InterPro" id="IPR048011">
    <property type="entry name" value="NTP-PPase_MazG-like_C"/>
</dbReference>
<dbReference type="InterPro" id="IPR035996">
    <property type="entry name" value="4pyrrol_Methylase_sf"/>
</dbReference>
<evidence type="ECO:0000259" key="2">
    <source>
        <dbReference type="Pfam" id="PF03819"/>
    </source>
</evidence>
<protein>
    <submittedName>
        <fullName evidence="3">Nucleoside triphosphate pyrophosphohydrolase</fullName>
        <ecNumber evidence="3">3.6.1.9</ecNumber>
    </submittedName>
</protein>
<dbReference type="EC" id="3.6.1.9" evidence="3"/>
<reference evidence="3 4" key="1">
    <citation type="submission" date="2023-07" db="EMBL/GenBank/DDBJ databases">
        <title>Novel species of Thermanaerothrix with wide hydrolytic capabilities.</title>
        <authorList>
            <person name="Zayulina K.S."/>
            <person name="Podosokorskaya O.A."/>
            <person name="Elcheninov A.G."/>
        </authorList>
    </citation>
    <scope>NUCLEOTIDE SEQUENCE [LARGE SCALE GENOMIC DNA]</scope>
    <source>
        <strain evidence="3 4">4228-RoL</strain>
    </source>
</reference>
<dbReference type="CDD" id="cd11723">
    <property type="entry name" value="YabN_N_like"/>
    <property type="match status" value="1"/>
</dbReference>
<dbReference type="Proteomes" id="UP001254165">
    <property type="component" value="Unassembled WGS sequence"/>
</dbReference>
<dbReference type="PANTHER" id="PTHR30522:SF0">
    <property type="entry name" value="NUCLEOSIDE TRIPHOSPHATE PYROPHOSPHOHYDROLASE"/>
    <property type="match status" value="1"/>
</dbReference>
<dbReference type="NCBIfam" id="TIGR00444">
    <property type="entry name" value="mazG"/>
    <property type="match status" value="1"/>
</dbReference>
<comment type="caution">
    <text evidence="3">The sequence shown here is derived from an EMBL/GenBank/DDBJ whole genome shotgun (WGS) entry which is preliminary data.</text>
</comment>
<dbReference type="PANTHER" id="PTHR30522">
    <property type="entry name" value="NUCLEOSIDE TRIPHOSPHATE PYROPHOSPHOHYDROLASE"/>
    <property type="match status" value="1"/>
</dbReference>
<keyword evidence="3" id="KW-0378">Hydrolase</keyword>
<dbReference type="SUPFAM" id="SSF53790">
    <property type="entry name" value="Tetrapyrrole methylase"/>
    <property type="match status" value="1"/>
</dbReference>
<keyword evidence="4" id="KW-1185">Reference proteome</keyword>
<dbReference type="CDD" id="cd11528">
    <property type="entry name" value="NTP-PPase_MazG_Nterm"/>
    <property type="match status" value="1"/>
</dbReference>
<evidence type="ECO:0000313" key="4">
    <source>
        <dbReference type="Proteomes" id="UP001254165"/>
    </source>
</evidence>
<dbReference type="Pfam" id="PF00590">
    <property type="entry name" value="TP_methylase"/>
    <property type="match status" value="1"/>
</dbReference>
<dbReference type="InterPro" id="IPR035013">
    <property type="entry name" value="YabN_N"/>
</dbReference>
<organism evidence="3 4">
    <name type="scientific">Thermanaerothrix solaris</name>
    <dbReference type="NCBI Taxonomy" id="3058434"/>
    <lineage>
        <taxon>Bacteria</taxon>
        <taxon>Bacillati</taxon>
        <taxon>Chloroflexota</taxon>
        <taxon>Anaerolineae</taxon>
        <taxon>Anaerolineales</taxon>
        <taxon>Anaerolineaceae</taxon>
        <taxon>Thermanaerothrix</taxon>
    </lineage>
</organism>
<dbReference type="RefSeq" id="WP_315624360.1">
    <property type="nucleotide sequence ID" value="NZ_JAUHMF010000001.1"/>
</dbReference>
<dbReference type="Gene3D" id="1.10.287.1080">
    <property type="entry name" value="MazG-like"/>
    <property type="match status" value="2"/>
</dbReference>
<evidence type="ECO:0000259" key="1">
    <source>
        <dbReference type="Pfam" id="PF00590"/>
    </source>
</evidence>